<dbReference type="InterPro" id="IPR027417">
    <property type="entry name" value="P-loop_NTPase"/>
</dbReference>
<evidence type="ECO:0000313" key="13">
    <source>
        <dbReference type="Proteomes" id="UP001596056"/>
    </source>
</evidence>
<dbReference type="SMART" id="SM00490">
    <property type="entry name" value="HELICc"/>
    <property type="match status" value="1"/>
</dbReference>
<keyword evidence="6" id="KW-0238">DNA-binding</keyword>
<evidence type="ECO:0000259" key="11">
    <source>
        <dbReference type="PROSITE" id="PS51194"/>
    </source>
</evidence>
<evidence type="ECO:0000259" key="10">
    <source>
        <dbReference type="PROSITE" id="PS51192"/>
    </source>
</evidence>
<dbReference type="PANTHER" id="PTHR47962">
    <property type="entry name" value="ATP-DEPENDENT HELICASE LHR-RELATED-RELATED"/>
    <property type="match status" value="1"/>
</dbReference>
<evidence type="ECO:0000256" key="4">
    <source>
        <dbReference type="ARBA" id="ARBA00022806"/>
    </source>
</evidence>
<dbReference type="PROSITE" id="PS51194">
    <property type="entry name" value="HELICASE_CTER"/>
    <property type="match status" value="1"/>
</dbReference>
<dbReference type="InterPro" id="IPR014001">
    <property type="entry name" value="Helicase_ATP-bd"/>
</dbReference>
<dbReference type="Pfam" id="PF08494">
    <property type="entry name" value="DEAD_assoc"/>
    <property type="match status" value="1"/>
</dbReference>
<dbReference type="InterPro" id="IPR013701">
    <property type="entry name" value="Lhr-like_DEAD/DEAH_assoc"/>
</dbReference>
<gene>
    <name evidence="12" type="ORF">ACFPOC_14770</name>
</gene>
<keyword evidence="12" id="KW-0436">Ligase</keyword>
<dbReference type="PANTHER" id="PTHR47962:SF3">
    <property type="entry name" value="LARGE ATP-DEPENDENT HELICASE-RELATED PROTEIN"/>
    <property type="match status" value="1"/>
</dbReference>
<accession>A0ABW0SFM7</accession>
<dbReference type="Pfam" id="PF19306">
    <property type="entry name" value="WHD_Lhr"/>
    <property type="match status" value="1"/>
</dbReference>
<evidence type="ECO:0000256" key="3">
    <source>
        <dbReference type="ARBA" id="ARBA00022801"/>
    </source>
</evidence>
<dbReference type="PROSITE" id="PS51192">
    <property type="entry name" value="HELICASE_ATP_BIND_1"/>
    <property type="match status" value="1"/>
</dbReference>
<dbReference type="EMBL" id="JBHSNA010000017">
    <property type="protein sequence ID" value="MFC5567674.1"/>
    <property type="molecule type" value="Genomic_DNA"/>
</dbReference>
<protein>
    <submittedName>
        <fullName evidence="12">Ligase-associated DNA damage response DEXH box helicase</fullName>
    </submittedName>
</protein>
<dbReference type="Pfam" id="PF00271">
    <property type="entry name" value="Helicase_C"/>
    <property type="match status" value="1"/>
</dbReference>
<keyword evidence="5" id="KW-0067">ATP-binding</keyword>
<dbReference type="CDD" id="cd17922">
    <property type="entry name" value="DEXHc_LHR-like"/>
    <property type="match status" value="1"/>
</dbReference>
<feature type="domain" description="Helicase C-terminal" evidence="11">
    <location>
        <begin position="234"/>
        <end position="382"/>
    </location>
</feature>
<dbReference type="GO" id="GO:0016874">
    <property type="term" value="F:ligase activity"/>
    <property type="evidence" value="ECO:0007669"/>
    <property type="project" value="UniProtKB-KW"/>
</dbReference>
<dbReference type="SUPFAM" id="SSF52540">
    <property type="entry name" value="P-loop containing nucleoside triphosphate hydrolases"/>
    <property type="match status" value="1"/>
</dbReference>
<keyword evidence="2" id="KW-0227">DNA damage</keyword>
<keyword evidence="7" id="KW-0234">DNA repair</keyword>
<dbReference type="InterPro" id="IPR017170">
    <property type="entry name" value="Lhr-like"/>
</dbReference>
<dbReference type="SMART" id="SM00487">
    <property type="entry name" value="DEXDc"/>
    <property type="match status" value="1"/>
</dbReference>
<keyword evidence="1" id="KW-0547">Nucleotide-binding</keyword>
<reference evidence="13" key="1">
    <citation type="journal article" date="2019" name="Int. J. Syst. Evol. Microbiol.">
        <title>The Global Catalogue of Microorganisms (GCM) 10K type strain sequencing project: providing services to taxonomists for standard genome sequencing and annotation.</title>
        <authorList>
            <consortium name="The Broad Institute Genomics Platform"/>
            <consortium name="The Broad Institute Genome Sequencing Center for Infectious Disease"/>
            <person name="Wu L."/>
            <person name="Ma J."/>
        </authorList>
    </citation>
    <scope>NUCLEOTIDE SEQUENCE [LARGE SCALE GENOMIC DNA]</scope>
    <source>
        <strain evidence="13">KACC 11588</strain>
    </source>
</reference>
<dbReference type="InterPro" id="IPR026362">
    <property type="entry name" value="DEXH_lig_assoc"/>
</dbReference>
<dbReference type="RefSeq" id="WP_209842415.1">
    <property type="nucleotide sequence ID" value="NZ_JAGGJP010000016.1"/>
</dbReference>
<comment type="caution">
    <text evidence="12">The sequence shown here is derived from an EMBL/GenBank/DDBJ whole genome shotgun (WGS) entry which is preliminary data.</text>
</comment>
<evidence type="ECO:0000256" key="9">
    <source>
        <dbReference type="ARBA" id="ARBA00093467"/>
    </source>
</evidence>
<organism evidence="12 13">
    <name type="scientific">Rubellimicrobium aerolatum</name>
    <dbReference type="NCBI Taxonomy" id="490979"/>
    <lineage>
        <taxon>Bacteria</taxon>
        <taxon>Pseudomonadati</taxon>
        <taxon>Pseudomonadota</taxon>
        <taxon>Alphaproteobacteria</taxon>
        <taxon>Rhodobacterales</taxon>
        <taxon>Roseobacteraceae</taxon>
        <taxon>Rubellimicrobium</taxon>
    </lineage>
</organism>
<evidence type="ECO:0000256" key="6">
    <source>
        <dbReference type="ARBA" id="ARBA00023125"/>
    </source>
</evidence>
<evidence type="ECO:0000313" key="12">
    <source>
        <dbReference type="EMBL" id="MFC5567674.1"/>
    </source>
</evidence>
<dbReference type="CDD" id="cd18796">
    <property type="entry name" value="SF2_C_LHR"/>
    <property type="match status" value="1"/>
</dbReference>
<comment type="similarity">
    <text evidence="9">Belongs to the Lhr helicase family. Lhr-Core subfamily.</text>
</comment>
<evidence type="ECO:0000256" key="8">
    <source>
        <dbReference type="ARBA" id="ARBA00023235"/>
    </source>
</evidence>
<keyword evidence="4" id="KW-0347">Helicase</keyword>
<dbReference type="InterPro" id="IPR052511">
    <property type="entry name" value="ATP-dep_Helicase"/>
</dbReference>
<evidence type="ECO:0000256" key="7">
    <source>
        <dbReference type="ARBA" id="ARBA00023204"/>
    </source>
</evidence>
<dbReference type="InterPro" id="IPR011545">
    <property type="entry name" value="DEAD/DEAH_box_helicase_dom"/>
</dbReference>
<evidence type="ECO:0000256" key="5">
    <source>
        <dbReference type="ARBA" id="ARBA00022840"/>
    </source>
</evidence>
<evidence type="ECO:0000256" key="2">
    <source>
        <dbReference type="ARBA" id="ARBA00022763"/>
    </source>
</evidence>
<dbReference type="InterPro" id="IPR045628">
    <property type="entry name" value="Lhr_WH_dom"/>
</dbReference>
<dbReference type="InterPro" id="IPR001650">
    <property type="entry name" value="Helicase_C-like"/>
</dbReference>
<name>A0ABW0SFM7_9RHOB</name>
<evidence type="ECO:0000256" key="1">
    <source>
        <dbReference type="ARBA" id="ARBA00022741"/>
    </source>
</evidence>
<feature type="domain" description="Helicase ATP-binding" evidence="10">
    <location>
        <begin position="25"/>
        <end position="203"/>
    </location>
</feature>
<dbReference type="Proteomes" id="UP001596056">
    <property type="component" value="Unassembled WGS sequence"/>
</dbReference>
<sequence>MDVPARLAPYFARRGWSLHPHQSAMLERAEEPALLLVAPTGAGKTLSGFLPTLAALSEDPRPGLHTLYVSPLKALAADIRRNLLAPVEELSLPIRIEDRTGDTSQSARRRQRADPPHILLTTPESLALLLSYEDAPRIFAGLSRVVVDEIHALAESKRGDQLFLGLSRLEALAPGLRRVGLSATVDDPEDIARLLARNPDPCAILHAPPGEEPDLSMLDAGRAPPWAGGAALHAIPAVLEEVKRHRTTLIFHNTRAQAEVFFHNLWLQNDDALPIAIHHGSLSREQRSNVEAAMLRGELRAIVCTGTLDLGIDWGDVDLVIQMGGPKYVKRLVQRIGRANHRAGVASKAILVPANRFEVLECTCAIAAAREGDLDGTPRGPGPRDVLCQHILIRACAGPFAADDLYAEVRSAGPYADLSRPDFDDCLEFCATGGYALRAYDRWKRLLLRDGLWQLRDPRAAKRIRMNIGTIEDTGSLNVRLRSGTHLGEIEEYFASTLTPGDTFLIGGQVVRFESLRELTVEVTRRPNATPRVASFGGGKFPTSIALTRRILDLLQQPSWPDLPRHTADWLALQRRVSKLPQADWMLVETFEAEDRWHAAFWGFAGWNAHQTLGLLLTQRMEARGLDPLGFVATDYALLVTGLREIEDPASLLDPTDLREGFETWLQGNAVMKRTFRGVATIAGLIEKNLPGSRKTGRQATFSTDILYDTLVRYDPDHLLLKVTREQAQHGLVDFGRIEEMLSRIQGRVDHVRPGRVTPLAAPLLLERGRVPVAGAARERLMAEQAARLLEEAGLEELS</sequence>
<dbReference type="NCBIfam" id="TIGR04121">
    <property type="entry name" value="DEXH_lig_assoc"/>
    <property type="match status" value="1"/>
</dbReference>
<dbReference type="PIRSF" id="PIRSF037307">
    <property type="entry name" value="Lhr-like_helic_prd"/>
    <property type="match status" value="1"/>
</dbReference>
<keyword evidence="13" id="KW-1185">Reference proteome</keyword>
<keyword evidence="3" id="KW-0378">Hydrolase</keyword>
<dbReference type="Gene3D" id="3.40.50.300">
    <property type="entry name" value="P-loop containing nucleotide triphosphate hydrolases"/>
    <property type="match status" value="2"/>
</dbReference>
<dbReference type="Pfam" id="PF00270">
    <property type="entry name" value="DEAD"/>
    <property type="match status" value="1"/>
</dbReference>
<proteinExistence type="inferred from homology"/>
<keyword evidence="8" id="KW-0413">Isomerase</keyword>